<evidence type="ECO:0000313" key="10">
    <source>
        <dbReference type="Proteomes" id="UP000007718"/>
    </source>
</evidence>
<dbReference type="InterPro" id="IPR004089">
    <property type="entry name" value="MCPsignal_dom"/>
</dbReference>
<feature type="compositionally biased region" description="Pro residues" evidence="5">
    <location>
        <begin position="8"/>
        <end position="20"/>
    </location>
</feature>
<evidence type="ECO:0000256" key="4">
    <source>
        <dbReference type="SAM" id="Coils"/>
    </source>
</evidence>
<dbReference type="KEGG" id="dpt:Deipr_2266"/>
<dbReference type="GO" id="GO:0007165">
    <property type="term" value="P:signal transduction"/>
    <property type="evidence" value="ECO:0007669"/>
    <property type="project" value="UniProtKB-KW"/>
</dbReference>
<keyword evidence="9" id="KW-0614">Plasmid</keyword>
<feature type="transmembrane region" description="Helical" evidence="6">
    <location>
        <begin position="37"/>
        <end position="60"/>
    </location>
</feature>
<feature type="domain" description="HAMP" evidence="8">
    <location>
        <begin position="422"/>
        <end position="473"/>
    </location>
</feature>
<evidence type="ECO:0000256" key="5">
    <source>
        <dbReference type="SAM" id="MobiDB-lite"/>
    </source>
</evidence>
<keyword evidence="6" id="KW-0472">Membrane</keyword>
<feature type="coiled-coil region" evidence="4">
    <location>
        <begin position="717"/>
        <end position="744"/>
    </location>
</feature>
<dbReference type="HOGENOM" id="CLU_000445_107_27_0"/>
<organism evidence="9 10">
    <name type="scientific">Deinococcus proteolyticus (strain ATCC 35074 / DSM 20540 / JCM 6276 / NBRC 101906 / NCIMB 13154 / VKM Ac-1939 / CCM 2703 / MRP)</name>
    <dbReference type="NCBI Taxonomy" id="693977"/>
    <lineage>
        <taxon>Bacteria</taxon>
        <taxon>Thermotogati</taxon>
        <taxon>Deinococcota</taxon>
        <taxon>Deinococci</taxon>
        <taxon>Deinococcales</taxon>
        <taxon>Deinococcaceae</taxon>
        <taxon>Deinococcus</taxon>
    </lineage>
</organism>
<feature type="domain" description="HAMP" evidence="8">
    <location>
        <begin position="360"/>
        <end position="412"/>
    </location>
</feature>
<dbReference type="EMBL" id="CP002537">
    <property type="protein sequence ID" value="ADY27392.1"/>
    <property type="molecule type" value="Genomic_DNA"/>
</dbReference>
<evidence type="ECO:0000256" key="6">
    <source>
        <dbReference type="SAM" id="Phobius"/>
    </source>
</evidence>
<protein>
    <submittedName>
        <fullName evidence="9">Methyl-accepting chemotaxis sensory transducer</fullName>
    </submittedName>
</protein>
<dbReference type="GO" id="GO:0016020">
    <property type="term" value="C:membrane"/>
    <property type="evidence" value="ECO:0007669"/>
    <property type="project" value="InterPro"/>
</dbReference>
<keyword evidence="6" id="KW-1133">Transmembrane helix</keyword>
<dbReference type="Proteomes" id="UP000007718">
    <property type="component" value="Plasmid pDEIPR01"/>
</dbReference>
<dbReference type="AlphaFoldDB" id="F0RPT6"/>
<dbReference type="PROSITE" id="PS50885">
    <property type="entry name" value="HAMP"/>
    <property type="match status" value="2"/>
</dbReference>
<sequence>MTISNQPLRPPEAAPTPAPGQPFASGFLDRYSVRQKLLLVSLLAGLPFAVAGGTLGVQAYTGYQRATTQAAVASNYLQLQNLQKNLRYIRGSEPRNVDRARLAQIQADTEAITASMSRTSFSDAQRLAGELSTKVQRMVDDVNSNLGTASGLTDQINSILNGELLSLFTVLAQSGDLNANARPEALGLVSLSSSTLPVTLPNSGGYLIDTLEVLERVRTAQNGVRTDVQRVEVENSIRRGREMISELRRESDLLFTNFPELASTLKPQYDAMFSDLDQSYRLMFNELVVKSKTNLTVAEALATLNPTLESQYAAFESTTKQLNRIFGEQRQAALSELLLLLLAIALLTAVIYLLTQYLIRSVLGGLSRLTEGAQALSRGQFATRVPVTTSDEFGTLATTFNAAAAQLEANERRVEAERVEQERLQNNIGQFLDVTMDIAEGDLTKRGVVTEDVLGNVVDSINLMTEELGYVLGNVQKASSSVTSGSRQMLSSTEIIQQGTAQTTQAALNVAQQTAEVNRQIQDMAQLAQATAEAARQALLASSEGQQAVQETLSGMQGIRATAQTAEERIAALSERSKQIGQIVDTISGIASQTNLLSLHASIEAAGAGEAGERFSVVADEVRQLADESAEATRQIAKLITGIQSEIAEVVRTMRDNAEQVNQGYAVAGTAGQRLEQIGELSRESARLAEQISISTREQVENIEQVSSSVQDIAQTAERSQQSVEQSRAAAEQLQQLAERLNASLTRFRLPSQ</sequence>
<evidence type="ECO:0000313" key="9">
    <source>
        <dbReference type="EMBL" id="ADY27392.1"/>
    </source>
</evidence>
<dbReference type="SUPFAM" id="SSF58104">
    <property type="entry name" value="Methyl-accepting chemotaxis protein (MCP) signaling domain"/>
    <property type="match status" value="1"/>
</dbReference>
<evidence type="ECO:0000259" key="7">
    <source>
        <dbReference type="PROSITE" id="PS50111"/>
    </source>
</evidence>
<feature type="region of interest" description="Disordered" evidence="5">
    <location>
        <begin position="1"/>
        <end position="21"/>
    </location>
</feature>
<evidence type="ECO:0000256" key="1">
    <source>
        <dbReference type="ARBA" id="ARBA00023224"/>
    </source>
</evidence>
<proteinExistence type="inferred from homology"/>
<dbReference type="SMART" id="SM00304">
    <property type="entry name" value="HAMP"/>
    <property type="match status" value="2"/>
</dbReference>
<dbReference type="CDD" id="cd06225">
    <property type="entry name" value="HAMP"/>
    <property type="match status" value="1"/>
</dbReference>
<feature type="transmembrane region" description="Helical" evidence="6">
    <location>
        <begin position="337"/>
        <end position="359"/>
    </location>
</feature>
<feature type="domain" description="Methyl-accepting transducer" evidence="7">
    <location>
        <begin position="478"/>
        <end position="714"/>
    </location>
</feature>
<evidence type="ECO:0000259" key="8">
    <source>
        <dbReference type="PROSITE" id="PS50885"/>
    </source>
</evidence>
<dbReference type="Pfam" id="PF00015">
    <property type="entry name" value="MCPsignal"/>
    <property type="match status" value="1"/>
</dbReference>
<dbReference type="Gene3D" id="6.10.340.10">
    <property type="match status" value="1"/>
</dbReference>
<keyword evidence="6" id="KW-0812">Transmembrane</keyword>
<dbReference type="PROSITE" id="PS50111">
    <property type="entry name" value="CHEMOTAXIS_TRANSDUC_2"/>
    <property type="match status" value="1"/>
</dbReference>
<evidence type="ECO:0000256" key="3">
    <source>
        <dbReference type="PROSITE-ProRule" id="PRU00284"/>
    </source>
</evidence>
<dbReference type="RefSeq" id="WP_013623124.1">
    <property type="nucleotide sequence ID" value="NC_015169.1"/>
</dbReference>
<dbReference type="OrthoDB" id="369835at2"/>
<dbReference type="PANTHER" id="PTHR32089">
    <property type="entry name" value="METHYL-ACCEPTING CHEMOTAXIS PROTEIN MCPB"/>
    <property type="match status" value="1"/>
</dbReference>
<gene>
    <name evidence="9" type="ordered locus">Deipr_2266</name>
</gene>
<comment type="similarity">
    <text evidence="2">Belongs to the methyl-accepting chemotaxis (MCP) protein family.</text>
</comment>
<geneLocation type="plasmid" evidence="9 10">
    <name>pDEIPR01</name>
</geneLocation>
<reference evidence="9 10" key="1">
    <citation type="submission" date="2011-02" db="EMBL/GenBank/DDBJ databases">
        <title>The complete sequence of plasmid1 of Deinococcus proteolyticus DSM 20540.</title>
        <authorList>
            <consortium name="US DOE Joint Genome Institute (JGI-PGF)"/>
            <person name="Lucas S."/>
            <person name="Copeland A."/>
            <person name="Lapidus A."/>
            <person name="Bruce D."/>
            <person name="Goodwin L."/>
            <person name="Pitluck S."/>
            <person name="Kyrpides N."/>
            <person name="Mavromatis K."/>
            <person name="Pagani I."/>
            <person name="Ivanova N."/>
            <person name="Ovchinnikova G."/>
            <person name="Zeytun A."/>
            <person name="Detter J.C."/>
            <person name="Han C."/>
            <person name="Land M."/>
            <person name="Hauser L."/>
            <person name="Markowitz V."/>
            <person name="Cheng J.-F."/>
            <person name="Hugenholtz P."/>
            <person name="Woyke T."/>
            <person name="Wu D."/>
            <person name="Pukall R."/>
            <person name="Steenblock K."/>
            <person name="Brambilla E."/>
            <person name="Klenk H.-P."/>
            <person name="Eisen J.A."/>
        </authorList>
    </citation>
    <scope>NUCLEOTIDE SEQUENCE [LARGE SCALE GENOMIC DNA]</scope>
    <source>
        <strain evidence="10">ATCC 35074 / DSM 20540 / JCM 6276 / NBRC 101906 / NCIMB 13154 / VKM Ac-1939 / CCM 2703 / MRP</strain>
        <plasmid evidence="10">Plasmid pDEIPR01</plasmid>
    </source>
</reference>
<dbReference type="PANTHER" id="PTHR32089:SF114">
    <property type="entry name" value="METHYL-ACCEPTING CHEMOTAXIS PROTEIN MCPB"/>
    <property type="match status" value="1"/>
</dbReference>
<accession>F0RPT6</accession>
<keyword evidence="10" id="KW-1185">Reference proteome</keyword>
<dbReference type="Gene3D" id="1.10.287.950">
    <property type="entry name" value="Methyl-accepting chemotaxis protein"/>
    <property type="match status" value="1"/>
</dbReference>
<dbReference type="Pfam" id="PF00672">
    <property type="entry name" value="HAMP"/>
    <property type="match status" value="1"/>
</dbReference>
<dbReference type="SMART" id="SM00283">
    <property type="entry name" value="MA"/>
    <property type="match status" value="1"/>
</dbReference>
<keyword evidence="4" id="KW-0175">Coiled coil</keyword>
<name>F0RPT6_DEIPM</name>
<dbReference type="InterPro" id="IPR003660">
    <property type="entry name" value="HAMP_dom"/>
</dbReference>
<evidence type="ECO:0000256" key="2">
    <source>
        <dbReference type="ARBA" id="ARBA00029447"/>
    </source>
</evidence>
<keyword evidence="1 3" id="KW-0807">Transducer</keyword>